<accession>B1ZT97</accession>
<keyword evidence="3" id="KW-1185">Reference proteome</keyword>
<name>B1ZT97_OPITP</name>
<evidence type="ECO:0008006" key="4">
    <source>
        <dbReference type="Google" id="ProtNLM"/>
    </source>
</evidence>
<gene>
    <name evidence="2" type="ordered locus">Oter_3272</name>
</gene>
<organism evidence="2 3">
    <name type="scientific">Opitutus terrae (strain DSM 11246 / JCM 15787 / PB90-1)</name>
    <dbReference type="NCBI Taxonomy" id="452637"/>
    <lineage>
        <taxon>Bacteria</taxon>
        <taxon>Pseudomonadati</taxon>
        <taxon>Verrucomicrobiota</taxon>
        <taxon>Opitutia</taxon>
        <taxon>Opitutales</taxon>
        <taxon>Opitutaceae</taxon>
        <taxon>Opitutus</taxon>
    </lineage>
</organism>
<dbReference type="HOGENOM" id="CLU_510761_0_0_0"/>
<proteinExistence type="predicted"/>
<keyword evidence="1" id="KW-0732">Signal</keyword>
<dbReference type="InterPro" id="IPR012334">
    <property type="entry name" value="Pectin_lyas_fold"/>
</dbReference>
<evidence type="ECO:0000313" key="2">
    <source>
        <dbReference type="EMBL" id="ACB76551.1"/>
    </source>
</evidence>
<dbReference type="KEGG" id="ote:Oter_3272"/>
<sequence length="533" mass="58394">MSASFGASLACRFGSVLLCAALGAGNAASAADLTPATTREVTLNVRDFGAIGDGQLHRVGEWIESRRFSSLRALQREFPFVDSPQWSIDEVAFEAAKRALPEDGGTIHFPVGHYVTGRFPWRIWRDNVRITGDGAERTILATAADIPDGLSVAPYRHVGWLEGAGREFAYAAEAGARGSDTVALVQPELSREFRAGELVFIRNGANRYDQDYGEFNEIARVEPAGRLVFRFPFARDYTLERFNWAGEVAEELEMPKPGREAKVSLRTGPGFFVPDARATVSIGENLFRVTRVQAGRNGRPAVVRLENPGRSNAPPGTRIAAGAKVGKARSIVKLTRTVRNFRCENLQIVGRRKALVVSNSYEVAFADCTFLRDLRDGGFKGGLTIDGDGGRFARFDRCRIVARPAAGMQFARSFGGVVFAGCSFVDANVAFTEFNFDCEVTRCTFEITGGRELANVIIAGKSCGDLRFLENRIRARGVAVVLDTHSDIQSQKHGSEGEIVVRGNVIETENVPDVFTRPRFDRLALDDNRITAR</sequence>
<dbReference type="EMBL" id="CP001032">
    <property type="protein sequence ID" value="ACB76551.1"/>
    <property type="molecule type" value="Genomic_DNA"/>
</dbReference>
<dbReference type="Proteomes" id="UP000007013">
    <property type="component" value="Chromosome"/>
</dbReference>
<feature type="signal peptide" evidence="1">
    <location>
        <begin position="1"/>
        <end position="30"/>
    </location>
</feature>
<feature type="chain" id="PRO_5002772077" description="Right handed beta helix domain-containing protein" evidence="1">
    <location>
        <begin position="31"/>
        <end position="533"/>
    </location>
</feature>
<evidence type="ECO:0000313" key="3">
    <source>
        <dbReference type="Proteomes" id="UP000007013"/>
    </source>
</evidence>
<dbReference type="AlphaFoldDB" id="B1ZT97"/>
<dbReference type="SUPFAM" id="SSF51126">
    <property type="entry name" value="Pectin lyase-like"/>
    <property type="match status" value="1"/>
</dbReference>
<reference evidence="2 3" key="1">
    <citation type="journal article" date="2011" name="J. Bacteriol.">
        <title>Genome sequence of the verrucomicrobium Opitutus terrae PB90-1, an abundant inhabitant of rice paddy soil ecosystems.</title>
        <authorList>
            <person name="van Passel M.W."/>
            <person name="Kant R."/>
            <person name="Palva A."/>
            <person name="Copeland A."/>
            <person name="Lucas S."/>
            <person name="Lapidus A."/>
            <person name="Glavina del Rio T."/>
            <person name="Pitluck S."/>
            <person name="Goltsman E."/>
            <person name="Clum A."/>
            <person name="Sun H."/>
            <person name="Schmutz J."/>
            <person name="Larimer F.W."/>
            <person name="Land M.L."/>
            <person name="Hauser L."/>
            <person name="Kyrpides N."/>
            <person name="Mikhailova N."/>
            <person name="Richardson P.P."/>
            <person name="Janssen P.H."/>
            <person name="de Vos W.M."/>
            <person name="Smidt H."/>
        </authorList>
    </citation>
    <scope>NUCLEOTIDE SEQUENCE [LARGE SCALE GENOMIC DNA]</scope>
    <source>
        <strain evidence="3">DSM 11246 / JCM 15787 / PB90-1</strain>
    </source>
</reference>
<dbReference type="InterPro" id="IPR011050">
    <property type="entry name" value="Pectin_lyase_fold/virulence"/>
</dbReference>
<evidence type="ECO:0000256" key="1">
    <source>
        <dbReference type="SAM" id="SignalP"/>
    </source>
</evidence>
<dbReference type="Gene3D" id="2.160.20.10">
    <property type="entry name" value="Single-stranded right-handed beta-helix, Pectin lyase-like"/>
    <property type="match status" value="2"/>
</dbReference>
<protein>
    <recommendedName>
        <fullName evidence="4">Right handed beta helix domain-containing protein</fullName>
    </recommendedName>
</protein>